<sequence length="47" mass="5477">MIFLMLFQDITLLVSFFFILPFVLLIVCKKCVATCNPLINELAYYVD</sequence>
<proteinExistence type="predicted"/>
<accession>A0A2P2PER0</accession>
<dbReference type="AlphaFoldDB" id="A0A2P2PER0"/>
<evidence type="ECO:0000313" key="1">
    <source>
        <dbReference type="EMBL" id="MBX53202.1"/>
    </source>
</evidence>
<name>A0A2P2PER0_RHIMU</name>
<protein>
    <submittedName>
        <fullName evidence="1">Uncharacterized protein</fullName>
    </submittedName>
</protein>
<reference evidence="1" key="1">
    <citation type="submission" date="2018-02" db="EMBL/GenBank/DDBJ databases">
        <title>Rhizophora mucronata_Transcriptome.</title>
        <authorList>
            <person name="Meera S.P."/>
            <person name="Sreeshan A."/>
            <person name="Augustine A."/>
        </authorList>
    </citation>
    <scope>NUCLEOTIDE SEQUENCE</scope>
    <source>
        <tissue evidence="1">Leaf</tissue>
    </source>
</reference>
<dbReference type="EMBL" id="GGEC01072718">
    <property type="protein sequence ID" value="MBX53202.1"/>
    <property type="molecule type" value="Transcribed_RNA"/>
</dbReference>
<organism evidence="1">
    <name type="scientific">Rhizophora mucronata</name>
    <name type="common">Asiatic mangrove</name>
    <dbReference type="NCBI Taxonomy" id="61149"/>
    <lineage>
        <taxon>Eukaryota</taxon>
        <taxon>Viridiplantae</taxon>
        <taxon>Streptophyta</taxon>
        <taxon>Embryophyta</taxon>
        <taxon>Tracheophyta</taxon>
        <taxon>Spermatophyta</taxon>
        <taxon>Magnoliopsida</taxon>
        <taxon>eudicotyledons</taxon>
        <taxon>Gunneridae</taxon>
        <taxon>Pentapetalae</taxon>
        <taxon>rosids</taxon>
        <taxon>fabids</taxon>
        <taxon>Malpighiales</taxon>
        <taxon>Rhizophoraceae</taxon>
        <taxon>Rhizophora</taxon>
    </lineage>
</organism>